<dbReference type="InterPro" id="IPR046347">
    <property type="entry name" value="bZIP_sf"/>
</dbReference>
<feature type="compositionally biased region" description="Polar residues" evidence="3">
    <location>
        <begin position="1"/>
        <end position="19"/>
    </location>
</feature>
<comment type="subcellular location">
    <subcellularLocation>
        <location evidence="1">Nucleus</location>
    </subcellularLocation>
</comment>
<evidence type="ECO:0000313" key="5">
    <source>
        <dbReference type="EMBL" id="CAF9930752.1"/>
    </source>
</evidence>
<accession>A0A8H3FX97</accession>
<dbReference type="GO" id="GO:0000976">
    <property type="term" value="F:transcription cis-regulatory region binding"/>
    <property type="evidence" value="ECO:0007669"/>
    <property type="project" value="InterPro"/>
</dbReference>
<comment type="caution">
    <text evidence="5">The sequence shown here is derived from an EMBL/GenBank/DDBJ whole genome shotgun (WGS) entry which is preliminary data.</text>
</comment>
<dbReference type="Proteomes" id="UP000664534">
    <property type="component" value="Unassembled WGS sequence"/>
</dbReference>
<evidence type="ECO:0000259" key="4">
    <source>
        <dbReference type="PROSITE" id="PS00036"/>
    </source>
</evidence>
<dbReference type="EMBL" id="CAJPDT010000058">
    <property type="protein sequence ID" value="CAF9930752.1"/>
    <property type="molecule type" value="Genomic_DNA"/>
</dbReference>
<dbReference type="PROSITE" id="PS00036">
    <property type="entry name" value="BZIP_BASIC"/>
    <property type="match status" value="1"/>
</dbReference>
<dbReference type="CDD" id="cd14688">
    <property type="entry name" value="bZIP_YAP"/>
    <property type="match status" value="1"/>
</dbReference>
<feature type="domain" description="BZIP" evidence="4">
    <location>
        <begin position="59"/>
        <end position="74"/>
    </location>
</feature>
<dbReference type="OrthoDB" id="5374328at2759"/>
<feature type="compositionally biased region" description="Basic and acidic residues" evidence="3">
    <location>
        <begin position="63"/>
        <end position="81"/>
    </location>
</feature>
<feature type="region of interest" description="Disordered" evidence="3">
    <location>
        <begin position="440"/>
        <end position="502"/>
    </location>
</feature>
<dbReference type="SMART" id="SM00338">
    <property type="entry name" value="BRLZ"/>
    <property type="match status" value="1"/>
</dbReference>
<dbReference type="Pfam" id="PF10297">
    <property type="entry name" value="Hap4_Hap_bind"/>
    <property type="match status" value="1"/>
</dbReference>
<feature type="region of interest" description="Disordered" evidence="3">
    <location>
        <begin position="221"/>
        <end position="275"/>
    </location>
</feature>
<name>A0A8H3FX97_9LECA</name>
<feature type="compositionally biased region" description="Basic and acidic residues" evidence="3">
    <location>
        <begin position="493"/>
        <end position="502"/>
    </location>
</feature>
<proteinExistence type="predicted"/>
<feature type="compositionally biased region" description="Polar residues" evidence="3">
    <location>
        <begin position="441"/>
        <end position="456"/>
    </location>
</feature>
<evidence type="ECO:0000256" key="2">
    <source>
        <dbReference type="ARBA" id="ARBA00023242"/>
    </source>
</evidence>
<dbReference type="PANTHER" id="PTHR40621">
    <property type="entry name" value="TRANSCRIPTION FACTOR KAPC-RELATED"/>
    <property type="match status" value="1"/>
</dbReference>
<gene>
    <name evidence="5" type="ORF">IMSHALPRED_008272</name>
</gene>
<dbReference type="AlphaFoldDB" id="A0A8H3FX97"/>
<dbReference type="InterPro" id="IPR018287">
    <property type="entry name" value="Hap4_TF_heteromerisation"/>
</dbReference>
<dbReference type="SUPFAM" id="SSF57959">
    <property type="entry name" value="Leucine zipper domain"/>
    <property type="match status" value="1"/>
</dbReference>
<keyword evidence="6" id="KW-1185">Reference proteome</keyword>
<feature type="compositionally biased region" description="Low complexity" evidence="3">
    <location>
        <begin position="263"/>
        <end position="275"/>
    </location>
</feature>
<dbReference type="GO" id="GO:0090575">
    <property type="term" value="C:RNA polymerase II transcription regulator complex"/>
    <property type="evidence" value="ECO:0007669"/>
    <property type="project" value="TreeGrafter"/>
</dbReference>
<dbReference type="InterPro" id="IPR050936">
    <property type="entry name" value="AP-1-like"/>
</dbReference>
<organism evidence="5 6">
    <name type="scientific">Imshaugia aleurites</name>
    <dbReference type="NCBI Taxonomy" id="172621"/>
    <lineage>
        <taxon>Eukaryota</taxon>
        <taxon>Fungi</taxon>
        <taxon>Dikarya</taxon>
        <taxon>Ascomycota</taxon>
        <taxon>Pezizomycotina</taxon>
        <taxon>Lecanoromycetes</taxon>
        <taxon>OSLEUM clade</taxon>
        <taxon>Lecanoromycetidae</taxon>
        <taxon>Lecanorales</taxon>
        <taxon>Lecanorineae</taxon>
        <taxon>Parmeliaceae</taxon>
        <taxon>Imshaugia</taxon>
    </lineage>
</organism>
<dbReference type="PANTHER" id="PTHR40621:SF7">
    <property type="entry name" value="BZIP DOMAIN-CONTAINING PROTEIN"/>
    <property type="match status" value="1"/>
</dbReference>
<feature type="region of interest" description="Disordered" evidence="3">
    <location>
        <begin position="1"/>
        <end position="81"/>
    </location>
</feature>
<sequence>MANTSPHVLTPSASSTTNKPLAPMPGTTYAPAISMHKEWVLPPKPKPGRKPAVDMPPTKRKAQNREAQRAFRERRAAKVSELEDQIKAKEEEDQREQERLVARVEQLEYRLEDYTQKLMYWRGRYREIEDAYGREKELRQRAESETEMLRRGMANGTEAIPLPPRRPLQNGYMAEPVPGAHDGTTATELSPLGCGKCSAETRCQCIDDAFQMDNVATEPDALTFKRPHSPQSHTDNKRRQLSNTETSLEIDFTAQFSSRRPPTLATSASTSSSVAATGMPDPCGFCSDDTTCLCAELAKERPERAVKPPATTLPMLPESATTNPSTSNPCINGPGTCAQCRSNPTSTLFCKSLATTRPLNPSQLSPTTKSTTNQAITQGSTLNCADAFTVLSRHPGFDQATSELNSWIPHLSKVPTATTAFDIEAASVMSVLKLFDRRFGNTGQTRPTSPTETSNDQLDRIPVTASRNGEGGGTLNEAIKTRDGRGGNTVGKQDTKDGTRIA</sequence>
<dbReference type="Gene3D" id="1.20.5.170">
    <property type="match status" value="1"/>
</dbReference>
<evidence type="ECO:0000313" key="6">
    <source>
        <dbReference type="Proteomes" id="UP000664534"/>
    </source>
</evidence>
<reference evidence="5" key="1">
    <citation type="submission" date="2021-03" db="EMBL/GenBank/DDBJ databases">
        <authorList>
            <person name="Tagirdzhanova G."/>
        </authorList>
    </citation>
    <scope>NUCLEOTIDE SEQUENCE</scope>
</reference>
<protein>
    <recommendedName>
        <fullName evidence="4">BZIP domain-containing protein</fullName>
    </recommendedName>
</protein>
<dbReference type="InterPro" id="IPR004827">
    <property type="entry name" value="bZIP"/>
</dbReference>
<evidence type="ECO:0000256" key="3">
    <source>
        <dbReference type="SAM" id="MobiDB-lite"/>
    </source>
</evidence>
<dbReference type="GO" id="GO:0001228">
    <property type="term" value="F:DNA-binding transcription activator activity, RNA polymerase II-specific"/>
    <property type="evidence" value="ECO:0007669"/>
    <property type="project" value="TreeGrafter"/>
</dbReference>
<keyword evidence="2" id="KW-0539">Nucleus</keyword>
<evidence type="ECO:0000256" key="1">
    <source>
        <dbReference type="ARBA" id="ARBA00004123"/>
    </source>
</evidence>